<dbReference type="InterPro" id="IPR019082">
    <property type="entry name" value="Mastermind-like_N"/>
</dbReference>
<name>A0A4S2KFA5_9HYME</name>
<organism evidence="5 6">
    <name type="scientific">Temnothorax longispinosus</name>
    <dbReference type="NCBI Taxonomy" id="300112"/>
    <lineage>
        <taxon>Eukaryota</taxon>
        <taxon>Metazoa</taxon>
        <taxon>Ecdysozoa</taxon>
        <taxon>Arthropoda</taxon>
        <taxon>Hexapoda</taxon>
        <taxon>Insecta</taxon>
        <taxon>Pterygota</taxon>
        <taxon>Neoptera</taxon>
        <taxon>Endopterygota</taxon>
        <taxon>Hymenoptera</taxon>
        <taxon>Apocrita</taxon>
        <taxon>Aculeata</taxon>
        <taxon>Formicoidea</taxon>
        <taxon>Formicidae</taxon>
        <taxon>Myrmicinae</taxon>
        <taxon>Temnothorax</taxon>
    </lineage>
</organism>
<dbReference type="Gene3D" id="6.10.250.970">
    <property type="match status" value="1"/>
</dbReference>
<dbReference type="STRING" id="300112.A0A4S2KFA5"/>
<keyword evidence="6" id="KW-1185">Reference proteome</keyword>
<feature type="domain" description="Neurogenic mastermind-like N-terminal" evidence="4">
    <location>
        <begin position="10"/>
        <end position="50"/>
    </location>
</feature>
<dbReference type="EMBL" id="QBLH01002879">
    <property type="protein sequence ID" value="TGZ46467.1"/>
    <property type="molecule type" value="Genomic_DNA"/>
</dbReference>
<dbReference type="Pfam" id="PF09596">
    <property type="entry name" value="MamL-1"/>
    <property type="match status" value="1"/>
</dbReference>
<proteinExistence type="inferred from homology"/>
<comment type="caution">
    <text evidence="5">The sequence shown here is derived from an EMBL/GenBank/DDBJ whole genome shotgun (WGS) entry which is preliminary data.</text>
</comment>
<dbReference type="GO" id="GO:0016607">
    <property type="term" value="C:nuclear speck"/>
    <property type="evidence" value="ECO:0007669"/>
    <property type="project" value="InterPro"/>
</dbReference>
<dbReference type="GO" id="GO:0007219">
    <property type="term" value="P:Notch signaling pathway"/>
    <property type="evidence" value="ECO:0007669"/>
    <property type="project" value="InterPro"/>
</dbReference>
<dbReference type="GO" id="GO:0003713">
    <property type="term" value="F:transcription coactivator activity"/>
    <property type="evidence" value="ECO:0007669"/>
    <property type="project" value="InterPro"/>
</dbReference>
<dbReference type="Proteomes" id="UP000310200">
    <property type="component" value="Unassembled WGS sequence"/>
</dbReference>
<evidence type="ECO:0000313" key="6">
    <source>
        <dbReference type="Proteomes" id="UP000310200"/>
    </source>
</evidence>
<dbReference type="SMART" id="SM01275">
    <property type="entry name" value="MamL-1"/>
    <property type="match status" value="1"/>
</dbReference>
<evidence type="ECO:0000256" key="3">
    <source>
        <dbReference type="ARBA" id="ARBA00023242"/>
    </source>
</evidence>
<evidence type="ECO:0000259" key="4">
    <source>
        <dbReference type="SMART" id="SM01275"/>
    </source>
</evidence>
<comment type="subcellular location">
    <subcellularLocation>
        <location evidence="1">Nucleus</location>
    </subcellularLocation>
</comment>
<evidence type="ECO:0000313" key="5">
    <source>
        <dbReference type="EMBL" id="TGZ46467.1"/>
    </source>
</evidence>
<keyword evidence="3" id="KW-0539">Nucleus</keyword>
<accession>A0A4S2KFA5</accession>
<comment type="similarity">
    <text evidence="2">Belongs to the mastermind family.</text>
</comment>
<gene>
    <name evidence="5" type="ORF">DBV15_08916</name>
</gene>
<dbReference type="InterPro" id="IPR046370">
    <property type="entry name" value="MAML_N_sf"/>
</dbReference>
<dbReference type="AlphaFoldDB" id="A0A4S2KFA5"/>
<protein>
    <recommendedName>
        <fullName evidence="4">Neurogenic mastermind-like N-terminal domain-containing protein</fullName>
    </recommendedName>
</protein>
<sequence>MRVTQTAAKPVTDCIPRFDQSFNGLCEQNIQDTIALKQRYLESKAKRQAKKTDKKQSDPIGLSNVHMFTEGFRKVSTLNLIAFCATVAAQHDLKCSIESDNQCYDGVMNAIRFRVDTLNTFCKLSASVLEIINE</sequence>
<reference evidence="5 6" key="1">
    <citation type="journal article" date="2019" name="Philos. Trans. R. Soc. Lond., B, Biol. Sci.">
        <title>Ant behaviour and brain gene expression of defending hosts depend on the ecological success of the intruding social parasite.</title>
        <authorList>
            <person name="Kaur R."/>
            <person name="Stoldt M."/>
            <person name="Jongepier E."/>
            <person name="Feldmeyer B."/>
            <person name="Menzel F."/>
            <person name="Bornberg-Bauer E."/>
            <person name="Foitzik S."/>
        </authorList>
    </citation>
    <scope>NUCLEOTIDE SEQUENCE [LARGE SCALE GENOMIC DNA]</scope>
    <source>
        <tissue evidence="5">Whole body</tissue>
    </source>
</reference>
<evidence type="ECO:0000256" key="2">
    <source>
        <dbReference type="ARBA" id="ARBA00008081"/>
    </source>
</evidence>
<evidence type="ECO:0000256" key="1">
    <source>
        <dbReference type="ARBA" id="ARBA00004123"/>
    </source>
</evidence>
<dbReference type="GO" id="GO:0045944">
    <property type="term" value="P:positive regulation of transcription by RNA polymerase II"/>
    <property type="evidence" value="ECO:0007669"/>
    <property type="project" value="InterPro"/>
</dbReference>